<gene>
    <name evidence="3" type="ORF">I41_34300</name>
</gene>
<dbReference type="AlphaFoldDB" id="A0A517U0V2"/>
<feature type="region of interest" description="Disordered" evidence="2">
    <location>
        <begin position="467"/>
        <end position="503"/>
    </location>
</feature>
<proteinExistence type="predicted"/>
<name>A0A517U0V2_9BACT</name>
<feature type="coiled-coil region" evidence="1">
    <location>
        <begin position="103"/>
        <end position="130"/>
    </location>
</feature>
<sequence length="503" mass="57399">MGVNLRSGREVGRVLERAVEQVRQRLSVHADGIRELDAQMNELIARRSETLIELAQHYLPDLKPETIQGSFVEVRSELLDLLSQKQQRQLELQDRTSAARREVEHQDAELDRVTDELNDKVAERERLEAVVAQRLHGTEEFTKLSQQALVAEQELNRNEVRVAEIQSEAKAKLPSYEQSRLFKYLYDSGYATGSYRAGALTRRLDRWVAKLIEFETARRGYEFLRTTPDLMKQEVSRRRDRFNELMQQVEAIEDRVTDEVGLTEVLRVGQRLGVERDRLVAAAAAAQNEVQQLQQQISQLEGQQNEFYERAIGRMKAFLEKLPESRLERHSQSTPQRDDDAIVSQVAQIGSQLDAAEGRGAELGRARAAWDERFNGLQELLQRFRQAEFDSQRSMFSLQLNPEDLVEQFVAGRLSAQQAWAALQQTQRFAPAWHEQQGPQFGGATAGDVSLVLLKVLAEVAGAALQHSANRGMERRAPMRQQSRQAMGRPRFPNRGFTNGRGF</sequence>
<evidence type="ECO:0000313" key="4">
    <source>
        <dbReference type="Proteomes" id="UP000317909"/>
    </source>
</evidence>
<keyword evidence="4" id="KW-1185">Reference proteome</keyword>
<reference evidence="3 4" key="1">
    <citation type="submission" date="2019-02" db="EMBL/GenBank/DDBJ databases">
        <title>Deep-cultivation of Planctomycetes and their phenomic and genomic characterization uncovers novel biology.</title>
        <authorList>
            <person name="Wiegand S."/>
            <person name="Jogler M."/>
            <person name="Boedeker C."/>
            <person name="Pinto D."/>
            <person name="Vollmers J."/>
            <person name="Rivas-Marin E."/>
            <person name="Kohn T."/>
            <person name="Peeters S.H."/>
            <person name="Heuer A."/>
            <person name="Rast P."/>
            <person name="Oberbeckmann S."/>
            <person name="Bunk B."/>
            <person name="Jeske O."/>
            <person name="Meyerdierks A."/>
            <person name="Storesund J.E."/>
            <person name="Kallscheuer N."/>
            <person name="Luecker S."/>
            <person name="Lage O.M."/>
            <person name="Pohl T."/>
            <person name="Merkel B.J."/>
            <person name="Hornburger P."/>
            <person name="Mueller R.-W."/>
            <person name="Bruemmer F."/>
            <person name="Labrenz M."/>
            <person name="Spormann A.M."/>
            <person name="Op den Camp H."/>
            <person name="Overmann J."/>
            <person name="Amann R."/>
            <person name="Jetten M.S.M."/>
            <person name="Mascher T."/>
            <person name="Medema M.H."/>
            <person name="Devos D.P."/>
            <person name="Kaster A.-K."/>
            <person name="Ovreas L."/>
            <person name="Rohde M."/>
            <person name="Galperin M.Y."/>
            <person name="Jogler C."/>
        </authorList>
    </citation>
    <scope>NUCLEOTIDE SEQUENCE [LARGE SCALE GENOMIC DNA]</scope>
    <source>
        <strain evidence="3 4">I41</strain>
    </source>
</reference>
<dbReference type="Proteomes" id="UP000317909">
    <property type="component" value="Chromosome"/>
</dbReference>
<evidence type="ECO:0008006" key="5">
    <source>
        <dbReference type="Google" id="ProtNLM"/>
    </source>
</evidence>
<evidence type="ECO:0000256" key="1">
    <source>
        <dbReference type="SAM" id="Coils"/>
    </source>
</evidence>
<evidence type="ECO:0000256" key="2">
    <source>
        <dbReference type="SAM" id="MobiDB-lite"/>
    </source>
</evidence>
<feature type="coiled-coil region" evidence="1">
    <location>
        <begin position="276"/>
        <end position="310"/>
    </location>
</feature>
<dbReference type="KEGG" id="llh:I41_34300"/>
<keyword evidence="1" id="KW-0175">Coiled coil</keyword>
<evidence type="ECO:0000313" key="3">
    <source>
        <dbReference type="EMBL" id="QDT74235.1"/>
    </source>
</evidence>
<dbReference type="EMBL" id="CP036339">
    <property type="protein sequence ID" value="QDT74235.1"/>
    <property type="molecule type" value="Genomic_DNA"/>
</dbReference>
<protein>
    <recommendedName>
        <fullName evidence="5">Chromosome partition protein Smc</fullName>
    </recommendedName>
</protein>
<accession>A0A517U0V2</accession>
<organism evidence="3 4">
    <name type="scientific">Lacipirellula limnantheis</name>
    <dbReference type="NCBI Taxonomy" id="2528024"/>
    <lineage>
        <taxon>Bacteria</taxon>
        <taxon>Pseudomonadati</taxon>
        <taxon>Planctomycetota</taxon>
        <taxon>Planctomycetia</taxon>
        <taxon>Pirellulales</taxon>
        <taxon>Lacipirellulaceae</taxon>
        <taxon>Lacipirellula</taxon>
    </lineage>
</organism>